<comment type="caution">
    <text evidence="2">The sequence shown here is derived from an EMBL/GenBank/DDBJ whole genome shotgun (WGS) entry which is preliminary data.</text>
</comment>
<evidence type="ECO:0000313" key="3">
    <source>
        <dbReference type="EMBL" id="CAF1481070.1"/>
    </source>
</evidence>
<protein>
    <submittedName>
        <fullName evidence="2">Uncharacterized protein</fullName>
    </submittedName>
</protein>
<evidence type="ECO:0000256" key="1">
    <source>
        <dbReference type="SAM" id="MobiDB-lite"/>
    </source>
</evidence>
<dbReference type="OrthoDB" id="9976786at2759"/>
<dbReference type="Proteomes" id="UP000663877">
    <property type="component" value="Unassembled WGS sequence"/>
</dbReference>
<evidence type="ECO:0000313" key="2">
    <source>
        <dbReference type="EMBL" id="CAF0858241.1"/>
    </source>
</evidence>
<dbReference type="Proteomes" id="UP000663832">
    <property type="component" value="Unassembled WGS sequence"/>
</dbReference>
<feature type="compositionally biased region" description="Polar residues" evidence="1">
    <location>
        <begin position="486"/>
        <end position="504"/>
    </location>
</feature>
<sequence>MNDTSHTNELIHLRQHIISQCVWSDTYSSLKHILKRTANQLPLLVSFTKDNDEQDTPNNDQIEQPIFFFDRTVSNKILYTPLRQSSNDPDNQFEVYPHHCTFATTELFKGLFEFVINGQRSSRIFTKLEQLVKYATTNKHSVVFMSRDRVQCYYLEPNSSKWKSKQYPQGSFFHAQRIHRPSDSTNNSSNQKMNNHYLECLDEEGYNIFLKMNTTGRFSLIATSPDQQQKQPEIFLHSTQTTNIGQLIKTLTFHNNNNCIRLVRGSVPHNFQCQYLQLVRQHTHDVLVGLTEENLVIEWNLESHAPCRYAINLNDILNKLSGTSEEQLLESYMDDARTNYREHFQYDMQLISTKDWAAFFQYWKWTGDIHQTDKQEKNIPYQSRHRFHLVASIQDLSNDPETLSSEFTNNIHQNYRRRNSQLFSENQHKHMKKPLTNKQRLFLSEMSKLLSTSHRHRKERMSLPSTKPQKLLITNNETPFDDSIYDSNQHPQPTITITKTNSTKHNARRTQ</sequence>
<keyword evidence="4" id="KW-1185">Reference proteome</keyword>
<organism evidence="2 5">
    <name type="scientific">Adineta steineri</name>
    <dbReference type="NCBI Taxonomy" id="433720"/>
    <lineage>
        <taxon>Eukaryota</taxon>
        <taxon>Metazoa</taxon>
        <taxon>Spiralia</taxon>
        <taxon>Gnathifera</taxon>
        <taxon>Rotifera</taxon>
        <taxon>Eurotatoria</taxon>
        <taxon>Bdelloidea</taxon>
        <taxon>Adinetida</taxon>
        <taxon>Adinetidae</taxon>
        <taxon>Adineta</taxon>
    </lineage>
</organism>
<feature type="region of interest" description="Disordered" evidence="1">
    <location>
        <begin position="486"/>
        <end position="511"/>
    </location>
</feature>
<evidence type="ECO:0000313" key="5">
    <source>
        <dbReference type="Proteomes" id="UP000663877"/>
    </source>
</evidence>
<proteinExistence type="predicted"/>
<dbReference type="AlphaFoldDB" id="A0A813WI69"/>
<name>A0A813WI69_9BILA</name>
<accession>A0A813WI69</accession>
<dbReference type="EMBL" id="CAJNOM010000517">
    <property type="protein sequence ID" value="CAF1481070.1"/>
    <property type="molecule type" value="Genomic_DNA"/>
</dbReference>
<reference evidence="2" key="1">
    <citation type="submission" date="2021-02" db="EMBL/GenBank/DDBJ databases">
        <authorList>
            <person name="Nowell W R."/>
        </authorList>
    </citation>
    <scope>NUCLEOTIDE SEQUENCE</scope>
</reference>
<gene>
    <name evidence="2" type="ORF">BJG266_LOCUS8233</name>
    <name evidence="3" type="ORF">QVE165_LOCUS42236</name>
</gene>
<evidence type="ECO:0000313" key="4">
    <source>
        <dbReference type="Proteomes" id="UP000663832"/>
    </source>
</evidence>
<dbReference type="EMBL" id="CAJNOI010000025">
    <property type="protein sequence ID" value="CAF0858241.1"/>
    <property type="molecule type" value="Genomic_DNA"/>
</dbReference>